<proteinExistence type="inferred from homology"/>
<dbReference type="RefSeq" id="WP_096896155.1">
    <property type="nucleotide sequence ID" value="NZ_BAOS01000043.1"/>
</dbReference>
<dbReference type="InterPro" id="IPR036220">
    <property type="entry name" value="UDP-Glc/GDP-Man_DH_C_sf"/>
</dbReference>
<feature type="binding site" evidence="10">
    <location>
        <position position="41"/>
    </location>
    <ligand>
        <name>NAD(+)</name>
        <dbReference type="ChEBI" id="CHEBI:57540"/>
    </ligand>
</feature>
<dbReference type="AlphaFoldDB" id="A0A286U3S0"/>
<dbReference type="UniPathway" id="UPA00038">
    <property type="reaction ID" value="UER00491"/>
</dbReference>
<feature type="domain" description="UDP-glucose/GDP-mannose dehydrogenase C-terminal" evidence="11">
    <location>
        <begin position="331"/>
        <end position="437"/>
    </location>
</feature>
<evidence type="ECO:0000256" key="3">
    <source>
        <dbReference type="ARBA" id="ARBA00012954"/>
    </source>
</evidence>
<dbReference type="GO" id="GO:0006065">
    <property type="term" value="P:UDP-glucuronate biosynthetic process"/>
    <property type="evidence" value="ECO:0007669"/>
    <property type="project" value="UniProtKB-UniPathway"/>
</dbReference>
<dbReference type="PIRSF" id="PIRSF000124">
    <property type="entry name" value="UDPglc_GDPman_dh"/>
    <property type="match status" value="1"/>
</dbReference>
<dbReference type="SUPFAM" id="SSF52413">
    <property type="entry name" value="UDP-glucose/GDP-mannose dehydrogenase C-terminal domain"/>
    <property type="match status" value="1"/>
</dbReference>
<dbReference type="InterPro" id="IPR028356">
    <property type="entry name" value="UDPglc_DH_euk"/>
</dbReference>
<comment type="function">
    <text evidence="7">Catalyzes the conversion of UDP-glucose into UDP-glucuronate, one of the precursors of teichuronic acid.</text>
</comment>
<dbReference type="InterPro" id="IPR036291">
    <property type="entry name" value="NAD(P)-bd_dom_sf"/>
</dbReference>
<keyword evidence="4" id="KW-0560">Oxidoreductase</keyword>
<dbReference type="InterPro" id="IPR008927">
    <property type="entry name" value="6-PGluconate_DH-like_C_sf"/>
</dbReference>
<dbReference type="GO" id="GO:0006024">
    <property type="term" value="P:glycosaminoglycan biosynthetic process"/>
    <property type="evidence" value="ECO:0007669"/>
    <property type="project" value="TreeGrafter"/>
</dbReference>
<gene>
    <name evidence="12" type="ORF">SCALIN_C43_0017</name>
</gene>
<comment type="caution">
    <text evidence="12">The sequence shown here is derived from an EMBL/GenBank/DDBJ whole genome shotgun (WGS) entry which is preliminary data.</text>
</comment>
<dbReference type="NCBIfam" id="TIGR03026">
    <property type="entry name" value="NDP-sugDHase"/>
    <property type="match status" value="1"/>
</dbReference>
<evidence type="ECO:0000256" key="9">
    <source>
        <dbReference type="PIRSR" id="PIRSR500133-1"/>
    </source>
</evidence>
<dbReference type="PANTHER" id="PTHR11374:SF3">
    <property type="entry name" value="UDP-GLUCOSE 6-DEHYDROGENASE"/>
    <property type="match status" value="1"/>
</dbReference>
<dbReference type="GO" id="GO:0003979">
    <property type="term" value="F:UDP-glucose 6-dehydrogenase activity"/>
    <property type="evidence" value="ECO:0007669"/>
    <property type="project" value="UniProtKB-EC"/>
</dbReference>
<dbReference type="Gene3D" id="1.20.5.100">
    <property type="entry name" value="Cytochrome c1, transmembrane anchor, C-terminal"/>
    <property type="match status" value="1"/>
</dbReference>
<dbReference type="OrthoDB" id="9803238at2"/>
<dbReference type="FunFam" id="1.20.5.100:FF:000001">
    <property type="entry name" value="UDP-glucose 6-dehydrogenase"/>
    <property type="match status" value="1"/>
</dbReference>
<comment type="catalytic activity">
    <reaction evidence="6">
        <text>UDP-alpha-D-glucose + 2 NAD(+) + H2O = UDP-alpha-D-glucuronate + 2 NADH + 3 H(+)</text>
        <dbReference type="Rhea" id="RHEA:23596"/>
        <dbReference type="ChEBI" id="CHEBI:15377"/>
        <dbReference type="ChEBI" id="CHEBI:15378"/>
        <dbReference type="ChEBI" id="CHEBI:57540"/>
        <dbReference type="ChEBI" id="CHEBI:57945"/>
        <dbReference type="ChEBI" id="CHEBI:58052"/>
        <dbReference type="ChEBI" id="CHEBI:58885"/>
        <dbReference type="EC" id="1.1.1.22"/>
    </reaction>
</comment>
<dbReference type="PIRSF" id="PIRSF500133">
    <property type="entry name" value="UDPglc_DH_euk"/>
    <property type="match status" value="1"/>
</dbReference>
<sequence>MGNEKTILCIGAGYVGGPTMAMIALKNPDYKVIVVDINSKRIDAWNSEELPIYEPGLLEVVHNVRDKNLFFSTDVENSIKEAHIIFVSVNTPTKMFGYGEGYAADLQYWEKTARQILKLSDASKIIVEKSTLPVKTAEAMERILNSNEKGIIFDVLSNPEFLAEGTAIKDLEDPDRVLVGSRETESGLRARNKIVQLYSSWIGKEKILTSNVWSTELSKLTANAFLAQRISSINSIAALCEETGANVHEVAHAVGTDSRIGPKFLNASVGFGGSCFKKDIFNLVYLCRHYGLDEVADYWESVVKMNEYQVERFVLKMLKSMFNTIAGKKIALFGFAFKANTGDTRESPAIYVAKKLLNEMANVVITDPKALENAKIELKEFDGNVEYCPDPYEAAKNAHAIAVLTEWECYKSLDYKKIFESMEKPTFIFDGRNTLPHKDLFEIGFNVIPLGMPELSHF</sequence>
<protein>
    <recommendedName>
        <fullName evidence="3">UDP-glucose 6-dehydrogenase</fullName>
        <ecNumber evidence="3">1.1.1.22</ecNumber>
    </recommendedName>
</protein>
<keyword evidence="5 10" id="KW-0520">NAD</keyword>
<comment type="pathway">
    <text evidence="1">Nucleotide-sugar biosynthesis; UDP-alpha-D-glucuronate biosynthesis; UDP-alpha-D-glucuronate from UDP-alpha-D-glucose: step 1/1.</text>
</comment>
<name>A0A286U3S0_9BACT</name>
<feature type="binding site" evidence="10">
    <location>
        <begin position="275"/>
        <end position="278"/>
    </location>
    <ligand>
        <name>NAD(+)</name>
        <dbReference type="ChEBI" id="CHEBI:57540"/>
    </ligand>
</feature>
<evidence type="ECO:0000256" key="6">
    <source>
        <dbReference type="ARBA" id="ARBA00047473"/>
    </source>
</evidence>
<keyword evidence="13" id="KW-1185">Reference proteome</keyword>
<feature type="binding site" evidence="10">
    <location>
        <position position="345"/>
    </location>
    <ligand>
        <name>NAD(+)</name>
        <dbReference type="ChEBI" id="CHEBI:57540"/>
    </ligand>
</feature>
<dbReference type="SUPFAM" id="SSF51735">
    <property type="entry name" value="NAD(P)-binding Rossmann-fold domains"/>
    <property type="match status" value="1"/>
</dbReference>
<dbReference type="Pfam" id="PF03720">
    <property type="entry name" value="UDPG_MGDP_dh_C"/>
    <property type="match status" value="1"/>
</dbReference>
<dbReference type="EMBL" id="BAOS01000043">
    <property type="protein sequence ID" value="GAX62764.1"/>
    <property type="molecule type" value="Genomic_DNA"/>
</dbReference>
<evidence type="ECO:0000313" key="12">
    <source>
        <dbReference type="EMBL" id="GAX62764.1"/>
    </source>
</evidence>
<dbReference type="Pfam" id="PF03721">
    <property type="entry name" value="UDPG_MGDP_dh_N"/>
    <property type="match status" value="1"/>
</dbReference>
<evidence type="ECO:0000313" key="13">
    <source>
        <dbReference type="Proteomes" id="UP000218542"/>
    </source>
</evidence>
<accession>A0A286U3S0</accession>
<feature type="binding site" evidence="10">
    <location>
        <begin position="130"/>
        <end position="131"/>
    </location>
    <ligand>
        <name>NAD(+)</name>
        <dbReference type="ChEBI" id="CHEBI:57540"/>
    </ligand>
</feature>
<dbReference type="SUPFAM" id="SSF48179">
    <property type="entry name" value="6-phosphogluconate dehydrogenase C-terminal domain-like"/>
    <property type="match status" value="1"/>
</dbReference>
<dbReference type="FunFam" id="3.40.50.720:FF:000193">
    <property type="entry name" value="UDP-glucose 6-dehydrogenase"/>
    <property type="match status" value="1"/>
</dbReference>
<comment type="similarity">
    <text evidence="2 8">Belongs to the UDP-glucose/GDP-mannose dehydrogenase family.</text>
</comment>
<dbReference type="InterPro" id="IPR017476">
    <property type="entry name" value="UDP-Glc/GDP-Man"/>
</dbReference>
<feature type="binding site" evidence="10">
    <location>
        <begin position="11"/>
        <end position="16"/>
    </location>
    <ligand>
        <name>NAD(+)</name>
        <dbReference type="ChEBI" id="CHEBI:57540"/>
    </ligand>
</feature>
<evidence type="ECO:0000256" key="8">
    <source>
        <dbReference type="PIRNR" id="PIRNR000124"/>
    </source>
</evidence>
<evidence type="ECO:0000256" key="10">
    <source>
        <dbReference type="PIRSR" id="PIRSR500133-3"/>
    </source>
</evidence>
<dbReference type="Gene3D" id="3.40.50.720">
    <property type="entry name" value="NAD(P)-binding Rossmann-like Domain"/>
    <property type="match status" value="2"/>
</dbReference>
<feature type="binding site" evidence="10">
    <location>
        <position position="36"/>
    </location>
    <ligand>
        <name>NAD(+)</name>
        <dbReference type="ChEBI" id="CHEBI:57540"/>
    </ligand>
</feature>
<dbReference type="EC" id="1.1.1.22" evidence="3"/>
<evidence type="ECO:0000256" key="4">
    <source>
        <dbReference type="ARBA" id="ARBA00023002"/>
    </source>
</evidence>
<reference evidence="13" key="1">
    <citation type="journal article" date="2017" name="Environ. Microbiol. Rep.">
        <title>Genetic Diversity of Marine Anaerobic Ammonium-Oxidizing Bacteria as Revealed by Genomic and Proteomic Analyses of 'Candidatus Scalindua japonica'.</title>
        <authorList>
            <person name="Oshiki M."/>
            <person name="Mizuto K."/>
            <person name="Kimura Z."/>
            <person name="Kindaichi T."/>
            <person name="Satoh H."/>
            <person name="Okabe S."/>
        </authorList>
    </citation>
    <scope>NUCLEOTIDE SEQUENCE [LARGE SCALE GENOMIC DNA]</scope>
    <source>
        <strain evidence="13">husup-a2</strain>
    </source>
</reference>
<evidence type="ECO:0000256" key="7">
    <source>
        <dbReference type="ARBA" id="ARBA00053241"/>
    </source>
</evidence>
<feature type="active site" description="Nucleophile" evidence="9">
    <location>
        <position position="275"/>
    </location>
</feature>
<dbReference type="InterPro" id="IPR014027">
    <property type="entry name" value="UDP-Glc/GDP-Man_DH_C"/>
</dbReference>
<dbReference type="Pfam" id="PF00984">
    <property type="entry name" value="UDPG_MGDP_dh"/>
    <property type="match status" value="1"/>
</dbReference>
<dbReference type="FunFam" id="3.40.50.720:FF:000032">
    <property type="entry name" value="UDP-glucose 6-dehydrogenase"/>
    <property type="match status" value="1"/>
</dbReference>
<evidence type="ECO:0000256" key="2">
    <source>
        <dbReference type="ARBA" id="ARBA00006601"/>
    </source>
</evidence>
<dbReference type="InterPro" id="IPR014026">
    <property type="entry name" value="UDP-Glc/GDP-Man_DH_dimer"/>
</dbReference>
<feature type="binding site" evidence="10">
    <location>
        <position position="164"/>
    </location>
    <ligand>
        <name>NAD(+)</name>
        <dbReference type="ChEBI" id="CHEBI:57540"/>
    </ligand>
</feature>
<evidence type="ECO:0000259" key="11">
    <source>
        <dbReference type="SMART" id="SM00984"/>
    </source>
</evidence>
<dbReference type="SMART" id="SM00984">
    <property type="entry name" value="UDPG_MGDP_dh_C"/>
    <property type="match status" value="1"/>
</dbReference>
<evidence type="ECO:0000256" key="1">
    <source>
        <dbReference type="ARBA" id="ARBA00004701"/>
    </source>
</evidence>
<dbReference type="Proteomes" id="UP000218542">
    <property type="component" value="Unassembled WGS sequence"/>
</dbReference>
<organism evidence="12 13">
    <name type="scientific">Candidatus Scalindua japonica</name>
    <dbReference type="NCBI Taxonomy" id="1284222"/>
    <lineage>
        <taxon>Bacteria</taxon>
        <taxon>Pseudomonadati</taxon>
        <taxon>Planctomycetota</taxon>
        <taxon>Candidatus Brocadiia</taxon>
        <taxon>Candidatus Brocadiales</taxon>
        <taxon>Candidatus Scalinduaceae</taxon>
        <taxon>Candidatus Scalindua</taxon>
    </lineage>
</organism>
<dbReference type="InterPro" id="IPR001732">
    <property type="entry name" value="UDP-Glc/GDP-Man_DH_N"/>
</dbReference>
<dbReference type="PANTHER" id="PTHR11374">
    <property type="entry name" value="UDP-GLUCOSE DEHYDROGENASE/UDP-MANNAC DEHYDROGENASE"/>
    <property type="match status" value="1"/>
</dbReference>
<feature type="binding site" evidence="10">
    <location>
        <begin position="89"/>
        <end position="93"/>
    </location>
    <ligand>
        <name>NAD(+)</name>
        <dbReference type="ChEBI" id="CHEBI:57540"/>
    </ligand>
</feature>
<evidence type="ECO:0000256" key="5">
    <source>
        <dbReference type="ARBA" id="ARBA00023027"/>
    </source>
</evidence>
<dbReference type="GO" id="GO:0051287">
    <property type="term" value="F:NAD binding"/>
    <property type="evidence" value="ECO:0007669"/>
    <property type="project" value="InterPro"/>
</dbReference>